<comment type="subcellular location">
    <subcellularLocation>
        <location evidence="1">Nucleus</location>
    </subcellularLocation>
</comment>
<dbReference type="PROSITE" id="PS50982">
    <property type="entry name" value="MBD"/>
    <property type="match status" value="1"/>
</dbReference>
<dbReference type="PANTHER" id="PTHR34067">
    <property type="entry name" value="OS04G0193200 PROTEIN"/>
    <property type="match status" value="1"/>
</dbReference>
<evidence type="ECO:0000256" key="4">
    <source>
        <dbReference type="ARBA" id="ARBA00023163"/>
    </source>
</evidence>
<dbReference type="PANTHER" id="PTHR34067:SF3">
    <property type="entry name" value="MBD DOMAIN-CONTAINING PROTEIN"/>
    <property type="match status" value="1"/>
</dbReference>
<gene>
    <name evidence="8" type="ORF">EJB05_09717</name>
</gene>
<dbReference type="Pfam" id="PF01429">
    <property type="entry name" value="MBD"/>
    <property type="match status" value="1"/>
</dbReference>
<keyword evidence="3" id="KW-0238">DNA-binding</keyword>
<proteinExistence type="predicted"/>
<feature type="region of interest" description="Disordered" evidence="6">
    <location>
        <begin position="392"/>
        <end position="429"/>
    </location>
</feature>
<dbReference type="Proteomes" id="UP000324897">
    <property type="component" value="Unassembled WGS sequence"/>
</dbReference>
<reference evidence="8 9" key="1">
    <citation type="journal article" date="2019" name="Sci. Rep.">
        <title>A high-quality genome of Eragrostis curvula grass provides insights into Poaceae evolution and supports new strategies to enhance forage quality.</title>
        <authorList>
            <person name="Carballo J."/>
            <person name="Santos B.A.C.M."/>
            <person name="Zappacosta D."/>
            <person name="Garbus I."/>
            <person name="Selva J.P."/>
            <person name="Gallo C.A."/>
            <person name="Diaz A."/>
            <person name="Albertini E."/>
            <person name="Caccamo M."/>
            <person name="Echenique V."/>
        </authorList>
    </citation>
    <scope>NUCLEOTIDE SEQUENCE [LARGE SCALE GENOMIC DNA]</scope>
    <source>
        <strain evidence="9">cv. Victoria</strain>
        <tissue evidence="8">Leaf</tissue>
    </source>
</reference>
<evidence type="ECO:0000256" key="5">
    <source>
        <dbReference type="ARBA" id="ARBA00023242"/>
    </source>
</evidence>
<protein>
    <recommendedName>
        <fullName evidence="7">MBD domain-containing protein</fullName>
    </recommendedName>
</protein>
<evidence type="ECO:0000259" key="7">
    <source>
        <dbReference type="PROSITE" id="PS50982"/>
    </source>
</evidence>
<dbReference type="SUPFAM" id="SSF54171">
    <property type="entry name" value="DNA-binding domain"/>
    <property type="match status" value="1"/>
</dbReference>
<feature type="region of interest" description="Disordered" evidence="6">
    <location>
        <begin position="200"/>
        <end position="255"/>
    </location>
</feature>
<dbReference type="OrthoDB" id="10072024at2759"/>
<dbReference type="AlphaFoldDB" id="A0A5J9W3E1"/>
<evidence type="ECO:0000256" key="2">
    <source>
        <dbReference type="ARBA" id="ARBA00023015"/>
    </source>
</evidence>
<comment type="caution">
    <text evidence="8">The sequence shown here is derived from an EMBL/GenBank/DDBJ whole genome shotgun (WGS) entry which is preliminary data.</text>
</comment>
<name>A0A5J9W3E1_9POAL</name>
<dbReference type="GO" id="GO:0005634">
    <property type="term" value="C:nucleus"/>
    <property type="evidence" value="ECO:0007669"/>
    <property type="project" value="UniProtKB-SubCell"/>
</dbReference>
<feature type="non-terminal residue" evidence="8">
    <location>
        <position position="1"/>
    </location>
</feature>
<keyword evidence="4" id="KW-0804">Transcription</keyword>
<feature type="compositionally biased region" description="Polar residues" evidence="6">
    <location>
        <begin position="467"/>
        <end position="485"/>
    </location>
</feature>
<dbReference type="EMBL" id="RWGY01000005">
    <property type="protein sequence ID" value="TVU43262.1"/>
    <property type="molecule type" value="Genomic_DNA"/>
</dbReference>
<dbReference type="InterPro" id="IPR001739">
    <property type="entry name" value="Methyl_CpG_DNA-bd"/>
</dbReference>
<keyword evidence="5" id="KW-0539">Nucleus</keyword>
<sequence>MADCTDVGLYEDGARVLEHKVWLSRVDRNMDSGNSSCSRTRSGLVRRKSFTDGSDDAFSRTRSGLVRRKSFMDSSGASSSRTGSELVRRKSLMAYSDGSCSRTRSGLVRQKSFIKSSECSRTRSGLVRGRPSVKALIMDGPDRKELPDADGDLIEETPSKTRSGLVRQSSTARNLSKDEPIIKGLADGWLKEDKPLGTRSGLALTKVESTTKGQRDEWPKEDNPDETRNGLFRGSHTAKARNKDESVTEGLPDGWWKEYRPRPGSALKSDPYYIDPVSGYEFRSMKDVYRYLRTGDIRQCIMRPKKGTLYDVCITENQTQTSSSSQQTRPGTADKGIQCEILTSEGIMLSWDWEELFTPCREKNTEHTMLPESESMKAMEGCVNELETLQQNGGQPFSADHAPRQTDSVTKTDQNVEVNSKKRKISSVATPPRVSPCLAALNAQTEAIIEPEDQPVSINRVNKVQTVEENNSDQSETSQSSTMTKINGHEERTFNQSWSSQEDTVNRMQAMQENTTNHSQPSQADTVNHIQMNQENTGHLLQLSIADADIPTLTVPGHATDQPNQAGIMNHKQTDRENTVTQLQANLANTVNHTETNQKNTAHELQSSLGSTVIPIRTMQEYTMDQLSQADTIKHIQMNEESTANQLQSSLADTVIPICGTQEFASDHSQPSMVGSMNQIQASQANTTDELQLGQADTVAQIQMMQGNMTHPSQLNQVNTLDQLHINLENTNNHLEPDYAENPLLQTGFSWASQENGGALVTDFWRNVENQHSSVSMQIDGVPVASFPANVQFQNAAAAAEPVVPTTQAAVPVMTSDQSGLVIPSLFGNAWSDPCIEFAFKTLTGDIPVLDDTAAVTDYYPQQQDLNKGTGPNCSASALDNSGTHTQVDVNLPLPRPSDKLYNGSWFPPQ</sequence>
<evidence type="ECO:0000256" key="6">
    <source>
        <dbReference type="SAM" id="MobiDB-lite"/>
    </source>
</evidence>
<evidence type="ECO:0000256" key="1">
    <source>
        <dbReference type="ARBA" id="ARBA00004123"/>
    </source>
</evidence>
<evidence type="ECO:0000313" key="9">
    <source>
        <dbReference type="Proteomes" id="UP000324897"/>
    </source>
</evidence>
<feature type="region of interest" description="Disordered" evidence="6">
    <location>
        <begin position="863"/>
        <end position="896"/>
    </location>
</feature>
<evidence type="ECO:0000313" key="8">
    <source>
        <dbReference type="EMBL" id="TVU43262.1"/>
    </source>
</evidence>
<keyword evidence="9" id="KW-1185">Reference proteome</keyword>
<feature type="region of interest" description="Disordered" evidence="6">
    <location>
        <begin position="141"/>
        <end position="173"/>
    </location>
</feature>
<feature type="compositionally biased region" description="Polar residues" evidence="6">
    <location>
        <begin position="863"/>
        <end position="889"/>
    </location>
</feature>
<feature type="region of interest" description="Disordered" evidence="6">
    <location>
        <begin position="467"/>
        <end position="499"/>
    </location>
</feature>
<feature type="compositionally biased region" description="Polar residues" evidence="6">
    <location>
        <begin position="160"/>
        <end position="173"/>
    </location>
</feature>
<dbReference type="InterPro" id="IPR038945">
    <property type="entry name" value="MBD13-like"/>
</dbReference>
<feature type="domain" description="MBD" evidence="7">
    <location>
        <begin position="241"/>
        <end position="317"/>
    </location>
</feature>
<evidence type="ECO:0000256" key="3">
    <source>
        <dbReference type="ARBA" id="ARBA00023125"/>
    </source>
</evidence>
<keyword evidence="2" id="KW-0805">Transcription regulation</keyword>
<dbReference type="GO" id="GO:0003677">
    <property type="term" value="F:DNA binding"/>
    <property type="evidence" value="ECO:0007669"/>
    <property type="project" value="UniProtKB-KW"/>
</dbReference>
<dbReference type="Gene3D" id="3.30.890.10">
    <property type="entry name" value="Methyl-cpg-binding Protein 2, Chain A"/>
    <property type="match status" value="1"/>
</dbReference>
<feature type="compositionally biased region" description="Polar residues" evidence="6">
    <location>
        <begin position="405"/>
        <end position="418"/>
    </location>
</feature>
<organism evidence="8 9">
    <name type="scientific">Eragrostis curvula</name>
    <name type="common">weeping love grass</name>
    <dbReference type="NCBI Taxonomy" id="38414"/>
    <lineage>
        <taxon>Eukaryota</taxon>
        <taxon>Viridiplantae</taxon>
        <taxon>Streptophyta</taxon>
        <taxon>Embryophyta</taxon>
        <taxon>Tracheophyta</taxon>
        <taxon>Spermatophyta</taxon>
        <taxon>Magnoliopsida</taxon>
        <taxon>Liliopsida</taxon>
        <taxon>Poales</taxon>
        <taxon>Poaceae</taxon>
        <taxon>PACMAD clade</taxon>
        <taxon>Chloridoideae</taxon>
        <taxon>Eragrostideae</taxon>
        <taxon>Eragrostidinae</taxon>
        <taxon>Eragrostis</taxon>
    </lineage>
</organism>
<dbReference type="InterPro" id="IPR016177">
    <property type="entry name" value="DNA-bd_dom_sf"/>
</dbReference>
<accession>A0A5J9W3E1</accession>
<feature type="compositionally biased region" description="Basic and acidic residues" evidence="6">
    <location>
        <begin position="213"/>
        <end position="228"/>
    </location>
</feature>
<dbReference type="Gramene" id="TVU43262">
    <property type="protein sequence ID" value="TVU43262"/>
    <property type="gene ID" value="EJB05_09717"/>
</dbReference>